<gene>
    <name evidence="3" type="ORF">JD844_013233</name>
</gene>
<feature type="region of interest" description="Disordered" evidence="1">
    <location>
        <begin position="1"/>
        <end position="52"/>
    </location>
</feature>
<evidence type="ECO:0000313" key="4">
    <source>
        <dbReference type="Proteomes" id="UP000826234"/>
    </source>
</evidence>
<sequence>MSSSASVSGQRRTARGADDATNKKKQKDRANQESKEGERPVGSDSKKEPLLGLELVEPNWQRESKEDLLLDWKQNADEVIVKLSLGSGIPKAEEVEASFTDTSCLVKLPDGRQWSCQFYEEIESSCSKIQYKKGNILQLVLQKKIPLHTWASLLKRCKDGSRDQAKKVCKENGKEKPPSMEDITEEPQSYSITEPTRAKRELSNPKRSPGRNEGAGGENAASPGLPTGLSAKRAVCIKASLPKDEGNHGSVENTGLCGEADRQRNARGAQGDALLDLKAEKTERESVPMEMQLSVPPADVLLPQLRPCPEKRIPEPATSSDTPSETVSAFSKGVSSSLPASDTEKRGWAKEKDTLEAVANEPEPTVNLTFVKNDSYEKGNDSMVVHVYVKEINKEMSKVLFREQDFTLLFQTRYGGYWWGGQLVFLLEIHCCNYCILLGLEIN</sequence>
<dbReference type="PROSITE" id="PS51203">
    <property type="entry name" value="CS"/>
    <property type="match status" value="1"/>
</dbReference>
<evidence type="ECO:0000259" key="2">
    <source>
        <dbReference type="PROSITE" id="PS51203"/>
    </source>
</evidence>
<proteinExistence type="predicted"/>
<dbReference type="EMBL" id="JAIPUX010000439">
    <property type="protein sequence ID" value="KAH0630314.1"/>
    <property type="molecule type" value="Genomic_DNA"/>
</dbReference>
<name>A0ABQ7TKI8_PHRPL</name>
<keyword evidence="4" id="KW-1185">Reference proteome</keyword>
<reference evidence="3 4" key="1">
    <citation type="journal article" date="2022" name="Gigascience">
        <title>A chromosome-level genome assembly and annotation of the desert horned lizard, Phrynosoma platyrhinos, provides insight into chromosomal rearrangements among reptiles.</title>
        <authorList>
            <person name="Koochekian N."/>
            <person name="Ascanio A."/>
            <person name="Farleigh K."/>
            <person name="Card D.C."/>
            <person name="Schield D.R."/>
            <person name="Castoe T.A."/>
            <person name="Jezkova T."/>
        </authorList>
    </citation>
    <scope>NUCLEOTIDE SEQUENCE [LARGE SCALE GENOMIC DNA]</scope>
    <source>
        <strain evidence="3">NK-2021</strain>
    </source>
</reference>
<feature type="compositionally biased region" description="Basic and acidic residues" evidence="1">
    <location>
        <begin position="15"/>
        <end position="49"/>
    </location>
</feature>
<dbReference type="Proteomes" id="UP000826234">
    <property type="component" value="Unassembled WGS sequence"/>
</dbReference>
<feature type="region of interest" description="Disordered" evidence="1">
    <location>
        <begin position="310"/>
        <end position="347"/>
    </location>
</feature>
<dbReference type="InterPro" id="IPR008978">
    <property type="entry name" value="HSP20-like_chaperone"/>
</dbReference>
<organism evidence="3 4">
    <name type="scientific">Phrynosoma platyrhinos</name>
    <name type="common">Desert horned lizard</name>
    <dbReference type="NCBI Taxonomy" id="52577"/>
    <lineage>
        <taxon>Eukaryota</taxon>
        <taxon>Metazoa</taxon>
        <taxon>Chordata</taxon>
        <taxon>Craniata</taxon>
        <taxon>Vertebrata</taxon>
        <taxon>Euteleostomi</taxon>
        <taxon>Lepidosauria</taxon>
        <taxon>Squamata</taxon>
        <taxon>Bifurcata</taxon>
        <taxon>Unidentata</taxon>
        <taxon>Episquamata</taxon>
        <taxon>Toxicofera</taxon>
        <taxon>Iguania</taxon>
        <taxon>Phrynosomatidae</taxon>
        <taxon>Phrynosomatinae</taxon>
        <taxon>Phrynosoma</taxon>
    </lineage>
</organism>
<accession>A0ABQ7TKI8</accession>
<feature type="domain" description="CS" evidence="2">
    <location>
        <begin position="65"/>
        <end position="154"/>
    </location>
</feature>
<evidence type="ECO:0000256" key="1">
    <source>
        <dbReference type="SAM" id="MobiDB-lite"/>
    </source>
</evidence>
<dbReference type="Pfam" id="PF04969">
    <property type="entry name" value="CS"/>
    <property type="match status" value="1"/>
</dbReference>
<protein>
    <recommendedName>
        <fullName evidence="2">CS domain-containing protein</fullName>
    </recommendedName>
</protein>
<dbReference type="Gene3D" id="2.60.40.790">
    <property type="match status" value="2"/>
</dbReference>
<dbReference type="SUPFAM" id="SSF49764">
    <property type="entry name" value="HSP20-like chaperones"/>
    <property type="match status" value="2"/>
</dbReference>
<dbReference type="CDD" id="cd06463">
    <property type="entry name" value="p23_like"/>
    <property type="match status" value="1"/>
</dbReference>
<feature type="region of interest" description="Disordered" evidence="1">
    <location>
        <begin position="165"/>
        <end position="228"/>
    </location>
</feature>
<dbReference type="InterPro" id="IPR007052">
    <property type="entry name" value="CS_dom"/>
</dbReference>
<comment type="caution">
    <text evidence="3">The sequence shown here is derived from an EMBL/GenBank/DDBJ whole genome shotgun (WGS) entry which is preliminary data.</text>
</comment>
<feature type="compositionally biased region" description="Polar residues" evidence="1">
    <location>
        <begin position="1"/>
        <end position="11"/>
    </location>
</feature>
<feature type="compositionally biased region" description="Polar residues" evidence="1">
    <location>
        <begin position="317"/>
        <end position="340"/>
    </location>
</feature>
<feature type="compositionally biased region" description="Basic and acidic residues" evidence="1">
    <location>
        <begin position="165"/>
        <end position="179"/>
    </location>
</feature>
<evidence type="ECO:0000313" key="3">
    <source>
        <dbReference type="EMBL" id="KAH0630314.1"/>
    </source>
</evidence>